<evidence type="ECO:0000313" key="1">
    <source>
        <dbReference type="EMBL" id="CAL1525991.1"/>
    </source>
</evidence>
<organism evidence="1 2">
    <name type="scientific">Lymnaea stagnalis</name>
    <name type="common">Great pond snail</name>
    <name type="synonym">Helix stagnalis</name>
    <dbReference type="NCBI Taxonomy" id="6523"/>
    <lineage>
        <taxon>Eukaryota</taxon>
        <taxon>Metazoa</taxon>
        <taxon>Spiralia</taxon>
        <taxon>Lophotrochozoa</taxon>
        <taxon>Mollusca</taxon>
        <taxon>Gastropoda</taxon>
        <taxon>Heterobranchia</taxon>
        <taxon>Euthyneura</taxon>
        <taxon>Panpulmonata</taxon>
        <taxon>Hygrophila</taxon>
        <taxon>Lymnaeoidea</taxon>
        <taxon>Lymnaeidae</taxon>
        <taxon>Lymnaea</taxon>
    </lineage>
</organism>
<protein>
    <submittedName>
        <fullName evidence="1">Uncharacterized protein</fullName>
    </submittedName>
</protein>
<reference evidence="1 2" key="1">
    <citation type="submission" date="2024-04" db="EMBL/GenBank/DDBJ databases">
        <authorList>
            <consortium name="Genoscope - CEA"/>
            <person name="William W."/>
        </authorList>
    </citation>
    <scope>NUCLEOTIDE SEQUENCE [LARGE SCALE GENOMIC DNA]</scope>
</reference>
<dbReference type="EMBL" id="CAXITT010000001">
    <property type="protein sequence ID" value="CAL1525991.1"/>
    <property type="molecule type" value="Genomic_DNA"/>
</dbReference>
<gene>
    <name evidence="1" type="ORF">GSLYS_00000168001</name>
</gene>
<dbReference type="AlphaFoldDB" id="A0AAV2GYA1"/>
<evidence type="ECO:0000313" key="2">
    <source>
        <dbReference type="Proteomes" id="UP001497497"/>
    </source>
</evidence>
<sequence length="103" mass="11570">MERHAIQSTPRSLVLLVATVLLGMISSLPFVNARLDFVCEFGSMESTTTSDGRRVEFCRTHMDPAFMTKGDFIVARKNDACYECVCEEDIGLACCECPRRRRG</sequence>
<keyword evidence="2" id="KW-1185">Reference proteome</keyword>
<name>A0AAV2GYA1_LYMST</name>
<dbReference type="Proteomes" id="UP001497497">
    <property type="component" value="Unassembled WGS sequence"/>
</dbReference>
<accession>A0AAV2GYA1</accession>
<proteinExistence type="predicted"/>
<comment type="caution">
    <text evidence="1">The sequence shown here is derived from an EMBL/GenBank/DDBJ whole genome shotgun (WGS) entry which is preliminary data.</text>
</comment>